<feature type="region of interest" description="Disordered" evidence="1">
    <location>
        <begin position="41"/>
        <end position="92"/>
    </location>
</feature>
<accession>A0A916UHL7</accession>
<evidence type="ECO:0000313" key="3">
    <source>
        <dbReference type="Proteomes" id="UP000637002"/>
    </source>
</evidence>
<dbReference type="Proteomes" id="UP000637002">
    <property type="component" value="Unassembled WGS sequence"/>
</dbReference>
<name>A0A916UHL7_9HYPH</name>
<reference evidence="2" key="1">
    <citation type="journal article" date="2014" name="Int. J. Syst. Evol. Microbiol.">
        <title>Complete genome sequence of Corynebacterium casei LMG S-19264T (=DSM 44701T), isolated from a smear-ripened cheese.</title>
        <authorList>
            <consortium name="US DOE Joint Genome Institute (JGI-PGF)"/>
            <person name="Walter F."/>
            <person name="Albersmeier A."/>
            <person name="Kalinowski J."/>
            <person name="Ruckert C."/>
        </authorList>
    </citation>
    <scope>NUCLEOTIDE SEQUENCE</scope>
    <source>
        <strain evidence="2">CGMCC 1.12919</strain>
    </source>
</reference>
<proteinExistence type="predicted"/>
<keyword evidence="3" id="KW-1185">Reference proteome</keyword>
<feature type="compositionally biased region" description="Basic and acidic residues" evidence="1">
    <location>
        <begin position="67"/>
        <end position="76"/>
    </location>
</feature>
<comment type="caution">
    <text evidence="2">The sequence shown here is derived from an EMBL/GenBank/DDBJ whole genome shotgun (WGS) entry which is preliminary data.</text>
</comment>
<dbReference type="RefSeq" id="WP_188610353.1">
    <property type="nucleotide sequence ID" value="NZ_BMGG01000006.1"/>
</dbReference>
<sequence>MSLAHSILLAVRLLDPGLNPEFPRAEPAFTSEGRLVRTSRGTLCIDGPHHPHRVHKLPSAPATSSGHHREPTRDSYVHCSAETLERERLGAR</sequence>
<gene>
    <name evidence="2" type="ORF">GCM10010994_33670</name>
</gene>
<organism evidence="2 3">
    <name type="scientific">Chelatococcus reniformis</name>
    <dbReference type="NCBI Taxonomy" id="1494448"/>
    <lineage>
        <taxon>Bacteria</taxon>
        <taxon>Pseudomonadati</taxon>
        <taxon>Pseudomonadota</taxon>
        <taxon>Alphaproteobacteria</taxon>
        <taxon>Hyphomicrobiales</taxon>
        <taxon>Chelatococcaceae</taxon>
        <taxon>Chelatococcus</taxon>
    </lineage>
</organism>
<evidence type="ECO:0000256" key="1">
    <source>
        <dbReference type="SAM" id="MobiDB-lite"/>
    </source>
</evidence>
<dbReference type="EMBL" id="BMGG01000006">
    <property type="protein sequence ID" value="GGC72528.1"/>
    <property type="molecule type" value="Genomic_DNA"/>
</dbReference>
<feature type="compositionally biased region" description="Basic and acidic residues" evidence="1">
    <location>
        <begin position="83"/>
        <end position="92"/>
    </location>
</feature>
<dbReference type="AlphaFoldDB" id="A0A916UHL7"/>
<evidence type="ECO:0000313" key="2">
    <source>
        <dbReference type="EMBL" id="GGC72528.1"/>
    </source>
</evidence>
<protein>
    <submittedName>
        <fullName evidence="2">Uncharacterized protein</fullName>
    </submittedName>
</protein>
<reference evidence="2" key="2">
    <citation type="submission" date="2020-09" db="EMBL/GenBank/DDBJ databases">
        <authorList>
            <person name="Sun Q."/>
            <person name="Zhou Y."/>
        </authorList>
    </citation>
    <scope>NUCLEOTIDE SEQUENCE</scope>
    <source>
        <strain evidence="2">CGMCC 1.12919</strain>
    </source>
</reference>